<organism evidence="2 3">
    <name type="scientific">Streptomyces ferrugineus</name>
    <dbReference type="NCBI Taxonomy" id="1413221"/>
    <lineage>
        <taxon>Bacteria</taxon>
        <taxon>Bacillati</taxon>
        <taxon>Actinomycetota</taxon>
        <taxon>Actinomycetes</taxon>
        <taxon>Kitasatosporales</taxon>
        <taxon>Streptomycetaceae</taxon>
        <taxon>Streptomyces</taxon>
    </lineage>
</organism>
<name>A0A7M2SWT9_9ACTN</name>
<sequence length="125" mass="12793">MRKQAAVGAVAAAAFATVLVTAPGASAEANPPGCGKEYFCAYSGENQTGRLVVKTKGNWSGNVAFRSAFNNGVRFPGADHVDVTYTSPGGGGETACLHYNPGPGAYKANAAPGTRIVKVVWRGEC</sequence>
<keyword evidence="3" id="KW-1185">Reference proteome</keyword>
<evidence type="ECO:0000256" key="1">
    <source>
        <dbReference type="SAM" id="SignalP"/>
    </source>
</evidence>
<proteinExistence type="predicted"/>
<gene>
    <name evidence="2" type="ORF">IM697_21545</name>
</gene>
<dbReference type="RefSeq" id="WP_194049336.1">
    <property type="nucleotide sequence ID" value="NZ_CP063373.1"/>
</dbReference>
<accession>A0A7M2SWT9</accession>
<dbReference type="KEGG" id="sfeu:IM697_21545"/>
<keyword evidence="1" id="KW-0732">Signal</keyword>
<feature type="chain" id="PRO_5031392945" evidence="1">
    <location>
        <begin position="28"/>
        <end position="125"/>
    </location>
</feature>
<dbReference type="Proteomes" id="UP000594205">
    <property type="component" value="Chromosome"/>
</dbReference>
<dbReference type="AlphaFoldDB" id="A0A7M2SWT9"/>
<dbReference type="EMBL" id="CP063373">
    <property type="protein sequence ID" value="QOV40752.1"/>
    <property type="molecule type" value="Genomic_DNA"/>
</dbReference>
<evidence type="ECO:0000313" key="3">
    <source>
        <dbReference type="Proteomes" id="UP000594205"/>
    </source>
</evidence>
<feature type="signal peptide" evidence="1">
    <location>
        <begin position="1"/>
        <end position="27"/>
    </location>
</feature>
<reference evidence="2 3" key="1">
    <citation type="submission" date="2020-10" db="EMBL/GenBank/DDBJ databases">
        <title>Streptomyces ferrugineus complate genome analysis.</title>
        <authorList>
            <person name="Anwar N."/>
        </authorList>
    </citation>
    <scope>NUCLEOTIDE SEQUENCE [LARGE SCALE GENOMIC DNA]</scope>
    <source>
        <strain evidence="2 3">CCTCC AA2014009</strain>
    </source>
</reference>
<evidence type="ECO:0000313" key="2">
    <source>
        <dbReference type="EMBL" id="QOV40752.1"/>
    </source>
</evidence>
<dbReference type="Pfam" id="PF03995">
    <property type="entry name" value="Inhibitor_I36"/>
    <property type="match status" value="1"/>
</dbReference>
<protein>
    <submittedName>
        <fullName evidence="2">Peptidase inhibitor family I36 protein</fullName>
    </submittedName>
</protein>